<dbReference type="PANTHER" id="PTHR12969:SF7">
    <property type="entry name" value="INTRAFLAGELLAR TRANSPORT PROTEIN 52 HOMOLOG"/>
    <property type="match status" value="1"/>
</dbReference>
<dbReference type="Gene3D" id="6.10.250.2800">
    <property type="match status" value="1"/>
</dbReference>
<protein>
    <recommendedName>
        <fullName evidence="5">Intraflagellar transport 52-like protein</fullName>
    </recommendedName>
</protein>
<evidence type="ECO:0000313" key="4">
    <source>
        <dbReference type="Proteomes" id="UP001205105"/>
    </source>
</evidence>
<evidence type="ECO:0000259" key="1">
    <source>
        <dbReference type="Pfam" id="PF23352"/>
    </source>
</evidence>
<proteinExistence type="predicted"/>
<dbReference type="PANTHER" id="PTHR12969">
    <property type="entry name" value="NGD5/OSM-6/IFT52"/>
    <property type="match status" value="1"/>
</dbReference>
<dbReference type="GO" id="GO:0030992">
    <property type="term" value="C:intraciliary transport particle B"/>
    <property type="evidence" value="ECO:0007669"/>
    <property type="project" value="TreeGrafter"/>
</dbReference>
<keyword evidence="4" id="KW-1185">Reference proteome</keyword>
<dbReference type="GO" id="GO:0005814">
    <property type="term" value="C:centriole"/>
    <property type="evidence" value="ECO:0007669"/>
    <property type="project" value="TreeGrafter"/>
</dbReference>
<gene>
    <name evidence="3" type="ORF">COHA_007689</name>
</gene>
<dbReference type="InterPro" id="IPR055458">
    <property type="entry name" value="IFT52_GIFT"/>
</dbReference>
<dbReference type="GO" id="GO:0042073">
    <property type="term" value="P:intraciliary transport"/>
    <property type="evidence" value="ECO:0007669"/>
    <property type="project" value="TreeGrafter"/>
</dbReference>
<dbReference type="Pfam" id="PF23352">
    <property type="entry name" value="IFT52_central"/>
    <property type="match status" value="2"/>
</dbReference>
<dbReference type="GO" id="GO:0060271">
    <property type="term" value="P:cilium assembly"/>
    <property type="evidence" value="ECO:0007669"/>
    <property type="project" value="TreeGrafter"/>
</dbReference>
<accession>A0AAD5DLU1</accession>
<dbReference type="Pfam" id="PF23355">
    <property type="entry name" value="IFT52_GIFT"/>
    <property type="match status" value="3"/>
</dbReference>
<feature type="domain" description="IFT52 GIFT" evidence="2">
    <location>
        <begin position="209"/>
        <end position="253"/>
    </location>
</feature>
<sequence length="494" mass="51188">MERQGSTAGNRRDEGAEGRSGAALSPLVLVSCAKGEARSLRAGYKALARHLKAARCEVRRLDRAPLTRTALDGAAVVVFGAPTQPFTAEELDALRSYLRGGGNLLVLAAEDGADVGAGAAAAGDGPVVGATSGSAAGRSTSAASFADSNLGALLAEFGLGVGADCVIQTAFTKFSHPKQVLVRDGMLSPDMVAYCAANSRATRRSQGAAWWEEGGSSGRLALLGSAAMFDDEWLGKEDNTAVLDFLLGWMLKDPACSLATKNMGEPDLVDPRPVTHIAELAARPRVCLQEHGELPRDVTRLFADSLFKLDLSFVPQVAALRRQLLGPDAAGRASSVHSGFGGGAACGSLGGSFAGGLSGLTGGSGGSGVPGLRRGGSQLPLWRPQLEVPFPPLQPAVFPPALPELPPPALELFDLEVELAGPLERLNQVTARFLAAASSGAQQQQQSAEQLEAYVRECAQLLGLRSRGGGWSGKERLAEVLAAVVQCKQPDCYG</sequence>
<feature type="domain" description="IFT52 GIFT" evidence="2">
    <location>
        <begin position="28"/>
        <end position="113"/>
    </location>
</feature>
<evidence type="ECO:0008006" key="5">
    <source>
        <dbReference type="Google" id="ProtNLM"/>
    </source>
</evidence>
<comment type="caution">
    <text evidence="3">The sequence shown here is derived from an EMBL/GenBank/DDBJ whole genome shotgun (WGS) entry which is preliminary data.</text>
</comment>
<dbReference type="InterPro" id="IPR055460">
    <property type="entry name" value="IFT52_central"/>
</dbReference>
<dbReference type="InterPro" id="IPR029062">
    <property type="entry name" value="Class_I_gatase-like"/>
</dbReference>
<feature type="domain" description="IFT52 GIFT" evidence="2">
    <location>
        <begin position="146"/>
        <end position="193"/>
    </location>
</feature>
<evidence type="ECO:0000259" key="2">
    <source>
        <dbReference type="Pfam" id="PF23355"/>
    </source>
</evidence>
<dbReference type="EMBL" id="JADXDR010000124">
    <property type="protein sequence ID" value="KAI7838546.1"/>
    <property type="molecule type" value="Genomic_DNA"/>
</dbReference>
<dbReference type="InterPro" id="IPR039975">
    <property type="entry name" value="IFT52"/>
</dbReference>
<reference evidence="3" key="1">
    <citation type="submission" date="2020-11" db="EMBL/GenBank/DDBJ databases">
        <title>Chlorella ohadii genome sequencing and assembly.</title>
        <authorList>
            <person name="Murik O."/>
            <person name="Treves H."/>
            <person name="Kedem I."/>
            <person name="Shotland Y."/>
            <person name="Kaplan A."/>
        </authorList>
    </citation>
    <scope>NUCLEOTIDE SEQUENCE</scope>
    <source>
        <strain evidence="3">1</strain>
    </source>
</reference>
<dbReference type="SUPFAM" id="SSF52317">
    <property type="entry name" value="Class I glutamine amidotransferase-like"/>
    <property type="match status" value="1"/>
</dbReference>
<feature type="domain" description="IFT52 central" evidence="1">
    <location>
        <begin position="378"/>
        <end position="408"/>
    </location>
</feature>
<name>A0AAD5DLU1_9CHLO</name>
<dbReference type="Proteomes" id="UP001205105">
    <property type="component" value="Unassembled WGS sequence"/>
</dbReference>
<dbReference type="GO" id="GO:0005929">
    <property type="term" value="C:cilium"/>
    <property type="evidence" value="ECO:0007669"/>
    <property type="project" value="TreeGrafter"/>
</dbReference>
<dbReference type="AlphaFoldDB" id="A0AAD5DLU1"/>
<organism evidence="3 4">
    <name type="scientific">Chlorella ohadii</name>
    <dbReference type="NCBI Taxonomy" id="2649997"/>
    <lineage>
        <taxon>Eukaryota</taxon>
        <taxon>Viridiplantae</taxon>
        <taxon>Chlorophyta</taxon>
        <taxon>core chlorophytes</taxon>
        <taxon>Trebouxiophyceae</taxon>
        <taxon>Chlorellales</taxon>
        <taxon>Chlorellaceae</taxon>
        <taxon>Chlorella clade</taxon>
        <taxon>Chlorella</taxon>
    </lineage>
</organism>
<feature type="domain" description="IFT52 central" evidence="1">
    <location>
        <begin position="280"/>
        <end position="324"/>
    </location>
</feature>
<evidence type="ECO:0000313" key="3">
    <source>
        <dbReference type="EMBL" id="KAI7838546.1"/>
    </source>
</evidence>
<dbReference type="PROSITE" id="PS51257">
    <property type="entry name" value="PROKAR_LIPOPROTEIN"/>
    <property type="match status" value="1"/>
</dbReference>